<dbReference type="Gene3D" id="2.40.170.20">
    <property type="entry name" value="TonB-dependent receptor, beta-barrel domain"/>
    <property type="match status" value="1"/>
</dbReference>
<feature type="domain" description="Secretin/TonB short N-terminal" evidence="8">
    <location>
        <begin position="68"/>
        <end position="119"/>
    </location>
</feature>
<evidence type="ECO:0000313" key="11">
    <source>
        <dbReference type="Proteomes" id="UP000295684"/>
    </source>
</evidence>
<dbReference type="SUPFAM" id="SSF49464">
    <property type="entry name" value="Carboxypeptidase regulatory domain-like"/>
    <property type="match status" value="1"/>
</dbReference>
<evidence type="ECO:0000259" key="9">
    <source>
        <dbReference type="Pfam" id="PF07715"/>
    </source>
</evidence>
<evidence type="ECO:0000256" key="2">
    <source>
        <dbReference type="ARBA" id="ARBA00022448"/>
    </source>
</evidence>
<dbReference type="InterPro" id="IPR008969">
    <property type="entry name" value="CarboxyPept-like_regulatory"/>
</dbReference>
<protein>
    <submittedName>
        <fullName evidence="10">TonB-linked SusC/RagA family outer membrane protein</fullName>
    </submittedName>
</protein>
<keyword evidence="2 7" id="KW-0813">Transport</keyword>
<comment type="caution">
    <text evidence="10">The sequence shown here is derived from an EMBL/GenBank/DDBJ whole genome shotgun (WGS) entry which is preliminary data.</text>
</comment>
<dbReference type="NCBIfam" id="TIGR04057">
    <property type="entry name" value="SusC_RagA_signa"/>
    <property type="match status" value="1"/>
</dbReference>
<evidence type="ECO:0000256" key="4">
    <source>
        <dbReference type="ARBA" id="ARBA00022692"/>
    </source>
</evidence>
<dbReference type="Pfam" id="PF07660">
    <property type="entry name" value="STN"/>
    <property type="match status" value="1"/>
</dbReference>
<name>A0A4V2RZ42_9SPHI</name>
<organism evidence="10 11">
    <name type="scientific">Pedobacter psychrotolerans</name>
    <dbReference type="NCBI Taxonomy" id="1843235"/>
    <lineage>
        <taxon>Bacteria</taxon>
        <taxon>Pseudomonadati</taxon>
        <taxon>Bacteroidota</taxon>
        <taxon>Sphingobacteriia</taxon>
        <taxon>Sphingobacteriales</taxon>
        <taxon>Sphingobacteriaceae</taxon>
        <taxon>Pedobacter</taxon>
    </lineage>
</organism>
<dbReference type="Pfam" id="PF13715">
    <property type="entry name" value="CarbopepD_reg_2"/>
    <property type="match status" value="1"/>
</dbReference>
<dbReference type="InterPro" id="IPR023997">
    <property type="entry name" value="TonB-dep_OMP_SusC/RagA_CS"/>
</dbReference>
<evidence type="ECO:0000256" key="3">
    <source>
        <dbReference type="ARBA" id="ARBA00022452"/>
    </source>
</evidence>
<evidence type="ECO:0000256" key="1">
    <source>
        <dbReference type="ARBA" id="ARBA00004571"/>
    </source>
</evidence>
<keyword evidence="5 7" id="KW-0472">Membrane</keyword>
<sequence length="1227" mass="136594">MYKIYIRILCTHRRYIPKLLLMMKLITVILLASLMQVSAASFGQLVTLKEKNVTLERMIKEIRKQSGYDVLLSTNKIKSTTTFNANFNQSTIAEVMAKIIAGKDLSYTIEDKTILIKPKDKSILDKVVDYFVAVKVIGKVKDKSGNALPGVSVREKGASNAVSTTSSGDYAITVKEGATLVFSYVGYKSTEVEIGSKTLINITLEEDAEQLSEVNVVSTGYQDLNKKLFTGAATSLKASDVKRDGINDVSRMLEGRVAGVSVQNVSGTFGAAPKIRVRGATSISGDNKPLWVVDGIILEDVVNISNEQLSTGDPSTLVGSSVAGLNPDDIESFNILKDAAATAQYGARAMNGVVIITTKKGRNTQGKPVISYTGNFSSYMKPSYDNFDILNSADQMNVYLEMQNKGWLNHSSSSRSANGGVFTKMYNEMYKYDAATGTYGLKNDALSQKQYLQRYADANTDWFDILFKQSFMQEHSIGISSGTEKSKIYASTSYLQDNGWTVGDNVKRFTGNVRGNFEINDRLSIELITQGSIRDQKAPGTLGRNGNPVYGTYDRDFDINPFSYSLNTSRALTAFDTNGNREFFTQNYAPFNILHELENNTLELNLIDFKVQGGVRYKITKDLKYSFDGAYRYAKTSQEHKITENSNMAEAYRAGISPNDATVRSNNKFLYRDPDDPNALPVSVLPYGGFYKTNDDNIVNYYVRNSLEYDKTFNADHLVNFFATQEMRYINRQNKVFDGYGYQYDKGGIPFIDPNIVKSNVEGGFNYYSMGYRYERYLNYSLRGAYSYKGKYSINATGRYDGSNLLGESPTARWLPTWNVSGAWNIDTENFMQSERIKKVINRATLRATYGLVASMGTAQNSSLVLRSMATRRPYIPEKETKLYIDGLENSELTFEKLNELNLGLDLGLFSDRLTLTVDAYQRKSFDLIGEFRNGGIGGEAVKQANYADMKSHGIEASLGARILKTGNFSWSSQLIFGYNKNEITNLKNQPLIFDLIGPDGGALEGYAQRGLFSIDFKGLDPVNGSPKFLNNEGVVSGDVYLQSNVVKYLKYEGPIDPKYTGGFSNTFKYRDFTLSTLVTFAAGNKVRLAPAFKTSYTDLDAMPKAFLSRWEMQGDELKTNVPSILDALEAVDFRSVYAYNNYNYSTERVADGGFVRMKQVILSYNIPSKYTKKLGLTNSSISAVGNNLFLIYSDKKLNGQDPEFFGSGGVALPIPRQFTLSLKVGF</sequence>
<keyword evidence="3 7" id="KW-1134">Transmembrane beta strand</keyword>
<dbReference type="InterPro" id="IPR036942">
    <property type="entry name" value="Beta-barrel_TonB_sf"/>
</dbReference>
<dbReference type="PROSITE" id="PS52016">
    <property type="entry name" value="TONB_DEPENDENT_REC_3"/>
    <property type="match status" value="1"/>
</dbReference>
<evidence type="ECO:0000256" key="5">
    <source>
        <dbReference type="ARBA" id="ARBA00023136"/>
    </source>
</evidence>
<dbReference type="Pfam" id="PF07715">
    <property type="entry name" value="Plug"/>
    <property type="match status" value="1"/>
</dbReference>
<dbReference type="AlphaFoldDB" id="A0A4V2RZ42"/>
<dbReference type="NCBIfam" id="TIGR04056">
    <property type="entry name" value="OMP_RagA_SusC"/>
    <property type="match status" value="1"/>
</dbReference>
<evidence type="ECO:0000256" key="7">
    <source>
        <dbReference type="PROSITE-ProRule" id="PRU01360"/>
    </source>
</evidence>
<proteinExistence type="inferred from homology"/>
<dbReference type="SUPFAM" id="SSF56935">
    <property type="entry name" value="Porins"/>
    <property type="match status" value="1"/>
</dbReference>
<keyword evidence="4 7" id="KW-0812">Transmembrane</keyword>
<evidence type="ECO:0000313" key="10">
    <source>
        <dbReference type="EMBL" id="TCO23706.1"/>
    </source>
</evidence>
<evidence type="ECO:0000256" key="6">
    <source>
        <dbReference type="ARBA" id="ARBA00023237"/>
    </source>
</evidence>
<evidence type="ECO:0000259" key="8">
    <source>
        <dbReference type="Pfam" id="PF07660"/>
    </source>
</evidence>
<gene>
    <name evidence="10" type="ORF">EV200_105175</name>
</gene>
<dbReference type="InterPro" id="IPR011662">
    <property type="entry name" value="Secretin/TonB_short_N"/>
</dbReference>
<feature type="domain" description="TonB-dependent receptor plug" evidence="9">
    <location>
        <begin position="230"/>
        <end position="353"/>
    </location>
</feature>
<dbReference type="GO" id="GO:0009279">
    <property type="term" value="C:cell outer membrane"/>
    <property type="evidence" value="ECO:0007669"/>
    <property type="project" value="UniProtKB-SubCell"/>
</dbReference>
<dbReference type="InterPro" id="IPR012910">
    <property type="entry name" value="Plug_dom"/>
</dbReference>
<comment type="similarity">
    <text evidence="7">Belongs to the TonB-dependent receptor family.</text>
</comment>
<dbReference type="Gene3D" id="2.60.40.1120">
    <property type="entry name" value="Carboxypeptidase-like, regulatory domain"/>
    <property type="match status" value="1"/>
</dbReference>
<comment type="subcellular location">
    <subcellularLocation>
        <location evidence="1 7">Cell outer membrane</location>
        <topology evidence="1 7">Multi-pass membrane protein</topology>
    </subcellularLocation>
</comment>
<keyword evidence="6 7" id="KW-0998">Cell outer membrane</keyword>
<dbReference type="InterPro" id="IPR039426">
    <property type="entry name" value="TonB-dep_rcpt-like"/>
</dbReference>
<dbReference type="Gene3D" id="2.170.130.10">
    <property type="entry name" value="TonB-dependent receptor, plug domain"/>
    <property type="match status" value="1"/>
</dbReference>
<dbReference type="InterPro" id="IPR037066">
    <property type="entry name" value="Plug_dom_sf"/>
</dbReference>
<dbReference type="EMBL" id="SLWO01000005">
    <property type="protein sequence ID" value="TCO23706.1"/>
    <property type="molecule type" value="Genomic_DNA"/>
</dbReference>
<dbReference type="Proteomes" id="UP000295684">
    <property type="component" value="Unassembled WGS sequence"/>
</dbReference>
<reference evidence="10 11" key="1">
    <citation type="submission" date="2019-03" db="EMBL/GenBank/DDBJ databases">
        <title>Genomic Encyclopedia of Type Strains, Phase IV (KMG-IV): sequencing the most valuable type-strain genomes for metagenomic binning, comparative biology and taxonomic classification.</title>
        <authorList>
            <person name="Goeker M."/>
        </authorList>
    </citation>
    <scope>NUCLEOTIDE SEQUENCE [LARGE SCALE GENOMIC DNA]</scope>
    <source>
        <strain evidence="10 11">DSM 103236</strain>
    </source>
</reference>
<accession>A0A4V2RZ42</accession>
<dbReference type="InterPro" id="IPR023996">
    <property type="entry name" value="TonB-dep_OMP_SusC/RagA"/>
</dbReference>
<dbReference type="OrthoDB" id="9768177at2"/>